<dbReference type="Proteomes" id="UP000706333">
    <property type="component" value="Unassembled WGS sequence"/>
</dbReference>
<comment type="similarity">
    <text evidence="1">Belongs to the type-I restriction system S methylase family.</text>
</comment>
<evidence type="ECO:0000313" key="6">
    <source>
        <dbReference type="Proteomes" id="UP000706333"/>
    </source>
</evidence>
<dbReference type="Gene3D" id="3.90.220.20">
    <property type="entry name" value="DNA methylase specificity domains"/>
    <property type="match status" value="2"/>
</dbReference>
<evidence type="ECO:0000256" key="3">
    <source>
        <dbReference type="ARBA" id="ARBA00023125"/>
    </source>
</evidence>
<dbReference type="PANTHER" id="PTHR30408:SF12">
    <property type="entry name" value="TYPE I RESTRICTION ENZYME MJAVIII SPECIFICITY SUBUNIT"/>
    <property type="match status" value="1"/>
</dbReference>
<reference evidence="5" key="2">
    <citation type="journal article" date="2020" name="Microorganisms">
        <title>Osmotic Adaptation and Compatible Solute Biosynthesis of Phototrophic Bacteria as Revealed from Genome Analyses.</title>
        <authorList>
            <person name="Imhoff J.F."/>
            <person name="Rahn T."/>
            <person name="Kunzel S."/>
            <person name="Keller A."/>
            <person name="Neulinger S.C."/>
        </authorList>
    </citation>
    <scope>NUCLEOTIDE SEQUENCE</scope>
    <source>
        <strain evidence="5">LMG 28126</strain>
    </source>
</reference>
<organism evidence="5 6">
    <name type="scientific">Rhodobaculum claviforme</name>
    <dbReference type="NCBI Taxonomy" id="1549854"/>
    <lineage>
        <taxon>Bacteria</taxon>
        <taxon>Pseudomonadati</taxon>
        <taxon>Pseudomonadota</taxon>
        <taxon>Alphaproteobacteria</taxon>
        <taxon>Rhodobacterales</taxon>
        <taxon>Paracoccaceae</taxon>
        <taxon>Rhodobaculum</taxon>
    </lineage>
</organism>
<dbReference type="GO" id="GO:0009307">
    <property type="term" value="P:DNA restriction-modification system"/>
    <property type="evidence" value="ECO:0007669"/>
    <property type="project" value="UniProtKB-KW"/>
</dbReference>
<dbReference type="EMBL" id="NHSD01000178">
    <property type="protein sequence ID" value="MBK5926870.1"/>
    <property type="molecule type" value="Genomic_DNA"/>
</dbReference>
<dbReference type="RefSeq" id="WP_201156640.1">
    <property type="nucleotide sequence ID" value="NZ_NHSD01000178.1"/>
</dbReference>
<dbReference type="Pfam" id="PF01420">
    <property type="entry name" value="Methylase_S"/>
    <property type="match status" value="1"/>
</dbReference>
<keyword evidence="3" id="KW-0238">DNA-binding</keyword>
<dbReference type="InterPro" id="IPR052021">
    <property type="entry name" value="Type-I_RS_S_subunit"/>
</dbReference>
<keyword evidence="6" id="KW-1185">Reference proteome</keyword>
<evidence type="ECO:0000256" key="2">
    <source>
        <dbReference type="ARBA" id="ARBA00022747"/>
    </source>
</evidence>
<name>A0A934TIP1_9RHOB</name>
<dbReference type="GO" id="GO:0003677">
    <property type="term" value="F:DNA binding"/>
    <property type="evidence" value="ECO:0007669"/>
    <property type="project" value="UniProtKB-KW"/>
</dbReference>
<reference evidence="5" key="1">
    <citation type="submission" date="2017-05" db="EMBL/GenBank/DDBJ databases">
        <authorList>
            <person name="Imhoff J.F."/>
            <person name="Rahn T."/>
            <person name="Kuenzel S."/>
            <person name="Neulinger S.C."/>
        </authorList>
    </citation>
    <scope>NUCLEOTIDE SEQUENCE</scope>
    <source>
        <strain evidence="5">LMG 28126</strain>
    </source>
</reference>
<dbReference type="PANTHER" id="PTHR30408">
    <property type="entry name" value="TYPE-1 RESTRICTION ENZYME ECOKI SPECIFICITY PROTEIN"/>
    <property type="match status" value="1"/>
</dbReference>
<protein>
    <recommendedName>
        <fullName evidence="4">Type I restriction modification DNA specificity domain-containing protein</fullName>
    </recommendedName>
</protein>
<feature type="domain" description="Type I restriction modification DNA specificity" evidence="4">
    <location>
        <begin position="85"/>
        <end position="161"/>
    </location>
</feature>
<proteinExistence type="inferred from homology"/>
<dbReference type="InterPro" id="IPR044946">
    <property type="entry name" value="Restrct_endonuc_typeI_TRD_sf"/>
</dbReference>
<evidence type="ECO:0000313" key="5">
    <source>
        <dbReference type="EMBL" id="MBK5926870.1"/>
    </source>
</evidence>
<dbReference type="InterPro" id="IPR000055">
    <property type="entry name" value="Restrct_endonuc_typeI_TRD"/>
</dbReference>
<gene>
    <name evidence="5" type="ORF">CCR87_05845</name>
</gene>
<comment type="caution">
    <text evidence="5">The sequence shown here is derived from an EMBL/GenBank/DDBJ whole genome shotgun (WGS) entry which is preliminary data.</text>
</comment>
<accession>A0A934TIP1</accession>
<evidence type="ECO:0000259" key="4">
    <source>
        <dbReference type="Pfam" id="PF01420"/>
    </source>
</evidence>
<dbReference type="SUPFAM" id="SSF116734">
    <property type="entry name" value="DNA methylase specificity domain"/>
    <property type="match status" value="2"/>
</dbReference>
<dbReference type="AlphaFoldDB" id="A0A934TIP1"/>
<keyword evidence="2" id="KW-0680">Restriction system</keyword>
<evidence type="ECO:0000256" key="1">
    <source>
        <dbReference type="ARBA" id="ARBA00010923"/>
    </source>
</evidence>
<sequence length="386" mass="42100">MRWPTVALAEVASIERDGVAPEAIASGTRYLGLEHIESGGQIIGGEPVEAGDLASTKFAFSPRHVLFGKLRPYLAKIALPDFGGVCSTDILPVLPGCKLHRNYLAHFLRQPEVVALASQRATGANLPRLSPKALASFDIPLPPLEEQRRIAAILDQADALRRLRARALTRLDALGQAIFQEMFGDPFLNTRQWPRQAIGELCSRVSVGVVVKPASHYQDNGVPAIRGTNIKSDGIDLSDLVHFSEAANAGPLKKSRVWEGDVIAVRSGRPGLSAVVPPELDGANCIDILIASPKRDQLLPEFLRDFMNSSGGRGIVLSESRGQVQQHLNVKSLSEAMIIVPPLQMQQKYLERCRTLRERRTIAVRAAATLDSLFASLQHRAFRGEL</sequence>